<evidence type="ECO:0000313" key="6">
    <source>
        <dbReference type="EMBL" id="APH72307.1"/>
    </source>
</evidence>
<dbReference type="Proteomes" id="UP000182840">
    <property type="component" value="Chromosome"/>
</dbReference>
<dbReference type="InterPro" id="IPR051169">
    <property type="entry name" value="NADH-Q_oxidoreductase"/>
</dbReference>
<dbReference type="EMBL" id="CP018171">
    <property type="protein sequence ID" value="APH72307.1"/>
    <property type="molecule type" value="Genomic_DNA"/>
</dbReference>
<dbReference type="STRING" id="1670800.BSQ44_13745"/>
<gene>
    <name evidence="6" type="ORF">BSQ44_13745</name>
</gene>
<evidence type="ECO:0000256" key="1">
    <source>
        <dbReference type="ARBA" id="ARBA00001974"/>
    </source>
</evidence>
<dbReference type="NCBIfam" id="TIGR03169">
    <property type="entry name" value="Nterm_to_SelD"/>
    <property type="match status" value="1"/>
</dbReference>
<dbReference type="InterPro" id="IPR017584">
    <property type="entry name" value="Pyridine_nucleo_diS_OxRdtase_N"/>
</dbReference>
<dbReference type="AlphaFoldDB" id="A0A1L3SSB1"/>
<feature type="domain" description="FAD/NAD(P)-binding" evidence="5">
    <location>
        <begin position="20"/>
        <end position="312"/>
    </location>
</feature>
<evidence type="ECO:0000256" key="3">
    <source>
        <dbReference type="ARBA" id="ARBA00022827"/>
    </source>
</evidence>
<keyword evidence="4" id="KW-0560">Oxidoreductase</keyword>
<dbReference type="GO" id="GO:0003955">
    <property type="term" value="F:NAD(P)H dehydrogenase (quinone) activity"/>
    <property type="evidence" value="ECO:0007669"/>
    <property type="project" value="TreeGrafter"/>
</dbReference>
<protein>
    <recommendedName>
        <fullName evidence="5">FAD/NAD(P)-binding domain-containing protein</fullName>
    </recommendedName>
</protein>
<keyword evidence="3" id="KW-0274">FAD</keyword>
<dbReference type="KEGG" id="meso:BSQ44_13745"/>
<dbReference type="GO" id="GO:0019646">
    <property type="term" value="P:aerobic electron transport chain"/>
    <property type="evidence" value="ECO:0007669"/>
    <property type="project" value="TreeGrafter"/>
</dbReference>
<dbReference type="OrthoDB" id="9781621at2"/>
<sequence>MTGTPSPQAAEEGRAEAVRDIVLVGGGHAHVHVLKAFGSRPDPRIRVTLVTKDLDTPYSGMLPGLVAGLYRRDEVYIDLEKLCAATGTRLVHATATGLDRAARRLLLADGATLPYDVVSLDVGITPALDRIAGAAEHGITVKPIGRFLEKFDALLGRLYETGGPRRIVGIGGGAGGVELILSLRHRLLRDAPANGVTPDAFTFALVTGSAILPTHNDRVQQAFRKTFAEQGVRLVENARVREVRADAVITADGEELPADAVLVTTHAAAPGWLRNTRLDLDEKGFVMVGPTLQSLGDTTVFAAGDCAALVETPREKAGVYAVRAGPPLARNLRHVALGESPRPWHPQKRHLALISTGGKHAIASRGWLYAQGDWVWTVKECNDRRWMRKYKDL</sequence>
<evidence type="ECO:0000313" key="7">
    <source>
        <dbReference type="Proteomes" id="UP000182840"/>
    </source>
</evidence>
<name>A0A1L3SSB1_9HYPH</name>
<dbReference type="SUPFAM" id="SSF51905">
    <property type="entry name" value="FAD/NAD(P)-binding domain"/>
    <property type="match status" value="2"/>
</dbReference>
<dbReference type="InterPro" id="IPR036188">
    <property type="entry name" value="FAD/NAD-bd_sf"/>
</dbReference>
<keyword evidence="2" id="KW-0285">Flavoprotein</keyword>
<organism evidence="6 7">
    <name type="scientific">Aquibium oceanicum</name>
    <dbReference type="NCBI Taxonomy" id="1670800"/>
    <lineage>
        <taxon>Bacteria</taxon>
        <taxon>Pseudomonadati</taxon>
        <taxon>Pseudomonadota</taxon>
        <taxon>Alphaproteobacteria</taxon>
        <taxon>Hyphomicrobiales</taxon>
        <taxon>Phyllobacteriaceae</taxon>
        <taxon>Aquibium</taxon>
    </lineage>
</organism>
<dbReference type="RefSeq" id="WP_072605080.1">
    <property type="nucleotide sequence ID" value="NZ_CP018171.1"/>
</dbReference>
<evidence type="ECO:0000256" key="4">
    <source>
        <dbReference type="ARBA" id="ARBA00023002"/>
    </source>
</evidence>
<evidence type="ECO:0000256" key="2">
    <source>
        <dbReference type="ARBA" id="ARBA00022630"/>
    </source>
</evidence>
<dbReference type="PANTHER" id="PTHR42913:SF9">
    <property type="entry name" value="SLR1591 PROTEIN"/>
    <property type="match status" value="1"/>
</dbReference>
<dbReference type="InterPro" id="IPR023753">
    <property type="entry name" value="FAD/NAD-binding_dom"/>
</dbReference>
<dbReference type="Pfam" id="PF07992">
    <property type="entry name" value="Pyr_redox_2"/>
    <property type="match status" value="1"/>
</dbReference>
<keyword evidence="7" id="KW-1185">Reference proteome</keyword>
<proteinExistence type="predicted"/>
<comment type="cofactor">
    <cofactor evidence="1">
        <name>FAD</name>
        <dbReference type="ChEBI" id="CHEBI:57692"/>
    </cofactor>
</comment>
<reference evidence="7" key="1">
    <citation type="submission" date="2016-11" db="EMBL/GenBank/DDBJ databases">
        <title>Mesorhizobium oceanicum sp. nov., isolated from deep seawater in South China Sea.</title>
        <authorList>
            <person name="Fu G.-Y."/>
        </authorList>
    </citation>
    <scope>NUCLEOTIDE SEQUENCE [LARGE SCALE GENOMIC DNA]</scope>
    <source>
        <strain evidence="7">B7</strain>
    </source>
</reference>
<dbReference type="Gene3D" id="3.50.50.100">
    <property type="match status" value="1"/>
</dbReference>
<dbReference type="PANTHER" id="PTHR42913">
    <property type="entry name" value="APOPTOSIS-INDUCING FACTOR 1"/>
    <property type="match status" value="1"/>
</dbReference>
<accession>A0A1L3SSB1</accession>
<evidence type="ECO:0000259" key="5">
    <source>
        <dbReference type="Pfam" id="PF07992"/>
    </source>
</evidence>